<dbReference type="EMBL" id="JAZHXI010000004">
    <property type="protein sequence ID" value="KAL2072823.1"/>
    <property type="molecule type" value="Genomic_DNA"/>
</dbReference>
<feature type="region of interest" description="Disordered" evidence="1">
    <location>
        <begin position="1150"/>
        <end position="1185"/>
    </location>
</feature>
<dbReference type="Proteomes" id="UP001595075">
    <property type="component" value="Unassembled WGS sequence"/>
</dbReference>
<feature type="compositionally biased region" description="Polar residues" evidence="1">
    <location>
        <begin position="424"/>
        <end position="433"/>
    </location>
</feature>
<feature type="region of interest" description="Disordered" evidence="1">
    <location>
        <begin position="30"/>
        <end position="58"/>
    </location>
</feature>
<feature type="region of interest" description="Disordered" evidence="1">
    <location>
        <begin position="107"/>
        <end position="165"/>
    </location>
</feature>
<reference evidence="2 3" key="1">
    <citation type="journal article" date="2024" name="Commun. Biol.">
        <title>Comparative genomic analysis of thermophilic fungi reveals convergent evolutionary adaptations and gene losses.</title>
        <authorList>
            <person name="Steindorff A.S."/>
            <person name="Aguilar-Pontes M.V."/>
            <person name="Robinson A.J."/>
            <person name="Andreopoulos B."/>
            <person name="LaButti K."/>
            <person name="Kuo A."/>
            <person name="Mondo S."/>
            <person name="Riley R."/>
            <person name="Otillar R."/>
            <person name="Haridas S."/>
            <person name="Lipzen A."/>
            <person name="Grimwood J."/>
            <person name="Schmutz J."/>
            <person name="Clum A."/>
            <person name="Reid I.D."/>
            <person name="Moisan M.C."/>
            <person name="Butler G."/>
            <person name="Nguyen T.T.M."/>
            <person name="Dewar K."/>
            <person name="Conant G."/>
            <person name="Drula E."/>
            <person name="Henrissat B."/>
            <person name="Hansel C."/>
            <person name="Singer S."/>
            <person name="Hutchinson M.I."/>
            <person name="de Vries R.P."/>
            <person name="Natvig D.O."/>
            <person name="Powell A.J."/>
            <person name="Tsang A."/>
            <person name="Grigoriev I.V."/>
        </authorList>
    </citation>
    <scope>NUCLEOTIDE SEQUENCE [LARGE SCALE GENOMIC DNA]</scope>
    <source>
        <strain evidence="2 3">CBS 494.80</strain>
    </source>
</reference>
<feature type="compositionally biased region" description="Basic and acidic residues" evidence="1">
    <location>
        <begin position="1165"/>
        <end position="1185"/>
    </location>
</feature>
<protein>
    <submittedName>
        <fullName evidence="2">Uncharacterized protein</fullName>
    </submittedName>
</protein>
<feature type="region of interest" description="Disordered" evidence="1">
    <location>
        <begin position="904"/>
        <end position="961"/>
    </location>
</feature>
<feature type="region of interest" description="Disordered" evidence="1">
    <location>
        <begin position="629"/>
        <end position="658"/>
    </location>
</feature>
<feature type="compositionally biased region" description="Polar residues" evidence="1">
    <location>
        <begin position="184"/>
        <end position="210"/>
    </location>
</feature>
<organism evidence="2 3">
    <name type="scientific">Oculimacula yallundae</name>
    <dbReference type="NCBI Taxonomy" id="86028"/>
    <lineage>
        <taxon>Eukaryota</taxon>
        <taxon>Fungi</taxon>
        <taxon>Dikarya</taxon>
        <taxon>Ascomycota</taxon>
        <taxon>Pezizomycotina</taxon>
        <taxon>Leotiomycetes</taxon>
        <taxon>Helotiales</taxon>
        <taxon>Ploettnerulaceae</taxon>
        <taxon>Oculimacula</taxon>
    </lineage>
</organism>
<feature type="compositionally biased region" description="Basic and acidic residues" evidence="1">
    <location>
        <begin position="804"/>
        <end position="815"/>
    </location>
</feature>
<keyword evidence="3" id="KW-1185">Reference proteome</keyword>
<feature type="compositionally biased region" description="Basic and acidic residues" evidence="1">
    <location>
        <begin position="632"/>
        <end position="646"/>
    </location>
</feature>
<gene>
    <name evidence="2" type="ORF">VTL71DRAFT_12166</name>
</gene>
<feature type="compositionally biased region" description="Low complexity" evidence="1">
    <location>
        <begin position="30"/>
        <end position="46"/>
    </location>
</feature>
<feature type="compositionally biased region" description="Basic and acidic residues" evidence="1">
    <location>
        <begin position="438"/>
        <end position="453"/>
    </location>
</feature>
<feature type="compositionally biased region" description="Polar residues" evidence="1">
    <location>
        <begin position="915"/>
        <end position="929"/>
    </location>
</feature>
<feature type="compositionally biased region" description="Basic and acidic residues" evidence="1">
    <location>
        <begin position="214"/>
        <end position="226"/>
    </location>
</feature>
<feature type="region of interest" description="Disordered" evidence="1">
    <location>
        <begin position="804"/>
        <end position="827"/>
    </location>
</feature>
<evidence type="ECO:0000313" key="2">
    <source>
        <dbReference type="EMBL" id="KAL2072823.1"/>
    </source>
</evidence>
<accession>A0ABR4CSR9</accession>
<comment type="caution">
    <text evidence="2">The sequence shown here is derived from an EMBL/GenBank/DDBJ whole genome shotgun (WGS) entry which is preliminary data.</text>
</comment>
<name>A0ABR4CSR9_9HELO</name>
<feature type="compositionally biased region" description="Basic and acidic residues" evidence="1">
    <location>
        <begin position="904"/>
        <end position="913"/>
    </location>
</feature>
<proteinExistence type="predicted"/>
<evidence type="ECO:0000256" key="1">
    <source>
        <dbReference type="SAM" id="MobiDB-lite"/>
    </source>
</evidence>
<feature type="region of interest" description="Disordered" evidence="1">
    <location>
        <begin position="737"/>
        <end position="769"/>
    </location>
</feature>
<feature type="compositionally biased region" description="Polar residues" evidence="1">
    <location>
        <begin position="508"/>
        <end position="536"/>
    </location>
</feature>
<sequence>MPNYNIHWKGYPQYRLPRIRVVSSRRNLVQSRSASASEHSSVTHSQIKNEKENNKRPFRIQFLRRRVRGSRASSSVVRARHRASVRAKHHIQVFGWDTPGAELASKAATEDIESRKRALNKSSRSGAPLQPGPRDSSELPSTDGAASSVARRLKQPRKKSENGYSLRHIAKVPVYWTADHPSARQESSYNPDQLYSAQRSGPLQAASNRIPSHRPTEASRRNDTRVDPLSPIASQRRIGSSRPQFKANTFRRATSQISPGRKDTGLSSPEFWEAVKDYTRQDKAKDSSSSSVRSIVQSLLSEVASRSPSQKKVLQRFTKGIELYLQAAKDHPSQSLISSAASASSASISAYTIQELKPYRSEFQSAGLAVTSAEQKGMAKLTKGLTPPQTPPKDNKYEKSRHFPAQKGTGAQKSSEKEKHPSYASGSTGTTVLGWTPPHEKFYGRPPVVERRRSSGSTDHTVIGFTPPVQMYPSPSKPAREAPAPPQTTAKKSLPWLRKFEPSPQAPPTQKRSIATVQPEQHRPSTPLTGWVSTFETPEPVQPVKKRSEPADNPRPGPTEKSMETKRGDFEYGTAQSTADNFITKMVTEMATQTGPSISIPLANLEIRPRATYVDLGIQTVDCSPVLSRRPTVHDDHNEDFSEIDRAPIPSSRSRTFPLSSNNCKGDCVQPLEKLPQHSLLQRSSRPSKVTWTGVDQEIQTAAMPGDSIDNPERANAQTPKITPSVQSKVVPGERTRTFPFATSPTRRIGPYRPLPISKSPNKSVDEGKSHWVENDREQGEEIPNQYPSPPPLCTQCAGPLHRELESEPKPEPMHEPPLQQQSAHACTARSSTQCQQCFPSRNSSIVVSPLQVTSPAECRSPIEVQYLLSRRSTRPMIPARPVGYPENTTSPAEAQPEIFEAHKSYRTPERNRTQSRAELSTVDTPKSSRTPERKRTQSKAEQLIDEYTQQEPMADPMKRPSLPILKLKPAISDPPKHVHCYSSASRIKTLPPLPKVPLFHTIPVPAFASTVSTDTCSLMSDKPNDKQVFKGLHVATAAACDEDIDKWIEEITGSSARKFLSALSAFDGLGANTLADVARRAAKQRRGKIDAWEAAREERVMGTNRRPRYENGDINEMEYMVGDQGVELAYQYAETPSEDQLADNEDMVYDQGVGKGRPGLTESMLKRREGKGNGGVKDRAAKMG</sequence>
<evidence type="ECO:0000313" key="3">
    <source>
        <dbReference type="Proteomes" id="UP001595075"/>
    </source>
</evidence>
<feature type="region of interest" description="Disordered" evidence="1">
    <location>
        <begin position="380"/>
        <end position="566"/>
    </location>
</feature>
<feature type="region of interest" description="Disordered" evidence="1">
    <location>
        <begin position="182"/>
        <end position="227"/>
    </location>
</feature>